<dbReference type="Gene3D" id="2.60.40.10">
    <property type="entry name" value="Immunoglobulins"/>
    <property type="match status" value="1"/>
</dbReference>
<evidence type="ECO:0000313" key="4">
    <source>
        <dbReference type="Proteomes" id="UP000695022"/>
    </source>
</evidence>
<dbReference type="Pfam" id="PF00041">
    <property type="entry name" value="fn3"/>
    <property type="match status" value="1"/>
</dbReference>
<evidence type="ECO:0000256" key="1">
    <source>
        <dbReference type="ARBA" id="ARBA00022737"/>
    </source>
</evidence>
<evidence type="ECO:0000259" key="3">
    <source>
        <dbReference type="PROSITE" id="PS50853"/>
    </source>
</evidence>
<dbReference type="Proteomes" id="UP000695022">
    <property type="component" value="Unplaced"/>
</dbReference>
<feature type="domain" description="Fibronectin type-III" evidence="3">
    <location>
        <begin position="71"/>
        <end position="159"/>
    </location>
</feature>
<keyword evidence="1" id="KW-0677">Repeat</keyword>
<gene>
    <name evidence="5" type="primary">LOC106806779</name>
</gene>
<dbReference type="RefSeq" id="XP_014664334.1">
    <property type="nucleotide sequence ID" value="XM_014808848.1"/>
</dbReference>
<dbReference type="InterPro" id="IPR036116">
    <property type="entry name" value="FN3_sf"/>
</dbReference>
<name>A0ABM1DWL3_PRICU</name>
<evidence type="ECO:0000256" key="2">
    <source>
        <dbReference type="SAM" id="SignalP"/>
    </source>
</evidence>
<dbReference type="PANTHER" id="PTHR46708">
    <property type="entry name" value="TENASCIN"/>
    <property type="match status" value="1"/>
</dbReference>
<dbReference type="SMART" id="SM00060">
    <property type="entry name" value="FN3"/>
    <property type="match status" value="1"/>
</dbReference>
<sequence length="272" mass="30237">MGQACQLVFVLLMLGSICTGQMEADYMQCQETCAPLDGNDQVHCIEQCMEAVMGKSSLALPDLDDDTEPSPPVDFEAKSLGSRAMQLEWSAPAGTDPLGYVITYNSTGQQGVVIDDSFVSSHTFHGLSPGTFYRFTIVAFYERGNSTPETIIERTGDLDLKTYPLPPTDVNLTLSLEVIDKQKNIRGLVTWKPPKDATTLEYYDLTIMPAKSNTICEGTIYHRNTNISKTQTSYLIPHDAESTFKHWVITYGCEYKIEPDFLLFLTALEKTA</sequence>
<proteinExistence type="predicted"/>
<dbReference type="PROSITE" id="PS50853">
    <property type="entry name" value="FN3"/>
    <property type="match status" value="1"/>
</dbReference>
<feature type="chain" id="PRO_5045703511" evidence="2">
    <location>
        <begin position="21"/>
        <end position="272"/>
    </location>
</feature>
<dbReference type="InterPro" id="IPR013783">
    <property type="entry name" value="Ig-like_fold"/>
</dbReference>
<reference evidence="5" key="1">
    <citation type="submission" date="2025-08" db="UniProtKB">
        <authorList>
            <consortium name="RefSeq"/>
        </authorList>
    </citation>
    <scope>IDENTIFICATION</scope>
</reference>
<protein>
    <submittedName>
        <fullName evidence="5">Titin-like</fullName>
    </submittedName>
</protein>
<feature type="signal peptide" evidence="2">
    <location>
        <begin position="1"/>
        <end position="20"/>
    </location>
</feature>
<dbReference type="GeneID" id="106806779"/>
<dbReference type="CDD" id="cd00063">
    <property type="entry name" value="FN3"/>
    <property type="match status" value="1"/>
</dbReference>
<keyword evidence="4" id="KW-1185">Reference proteome</keyword>
<organism evidence="4 5">
    <name type="scientific">Priapulus caudatus</name>
    <name type="common">Priapulid worm</name>
    <dbReference type="NCBI Taxonomy" id="37621"/>
    <lineage>
        <taxon>Eukaryota</taxon>
        <taxon>Metazoa</taxon>
        <taxon>Ecdysozoa</taxon>
        <taxon>Scalidophora</taxon>
        <taxon>Priapulida</taxon>
        <taxon>Priapulimorpha</taxon>
        <taxon>Priapulimorphida</taxon>
        <taxon>Priapulidae</taxon>
        <taxon>Priapulus</taxon>
    </lineage>
</organism>
<dbReference type="SUPFAM" id="SSF49265">
    <property type="entry name" value="Fibronectin type III"/>
    <property type="match status" value="1"/>
</dbReference>
<dbReference type="InterPro" id="IPR050991">
    <property type="entry name" value="ECM_Regulatory_Proteins"/>
</dbReference>
<accession>A0ABM1DWL3</accession>
<evidence type="ECO:0000313" key="5">
    <source>
        <dbReference type="RefSeq" id="XP_014664334.1"/>
    </source>
</evidence>
<dbReference type="PANTHER" id="PTHR46708:SF11">
    <property type="entry name" value="RECEPTOR-TYPE TYROSINE-PROTEIN PHOSPHATASE ETA-LIKE"/>
    <property type="match status" value="1"/>
</dbReference>
<keyword evidence="2" id="KW-0732">Signal</keyword>
<dbReference type="InterPro" id="IPR003961">
    <property type="entry name" value="FN3_dom"/>
</dbReference>